<reference evidence="2 3" key="1">
    <citation type="submission" date="2021-03" db="EMBL/GenBank/DDBJ databases">
        <title>Genomic Encyclopedia of Type Strains, Phase IV (KMG-IV): sequencing the most valuable type-strain genomes for metagenomic binning, comparative biology and taxonomic classification.</title>
        <authorList>
            <person name="Goeker M."/>
        </authorList>
    </citation>
    <scope>NUCLEOTIDE SEQUENCE [LARGE SCALE GENOMIC DNA]</scope>
    <source>
        <strain evidence="2 3">DSM 21600</strain>
    </source>
</reference>
<sequence length="79" mass="8128">MIFVTAMTIGIAASLMRSVTAIAVAAFLIVATFALAALISPAMPPILSLVLAIAGYNAGLIECVALGLLLLRRRQNDAS</sequence>
<evidence type="ECO:0000256" key="1">
    <source>
        <dbReference type="SAM" id="Phobius"/>
    </source>
</evidence>
<comment type="caution">
    <text evidence="2">The sequence shown here is derived from an EMBL/GenBank/DDBJ whole genome shotgun (WGS) entry which is preliminary data.</text>
</comment>
<proteinExistence type="predicted"/>
<protein>
    <submittedName>
        <fullName evidence="2">Uncharacterized protein</fullName>
    </submittedName>
</protein>
<feature type="transmembrane region" description="Helical" evidence="1">
    <location>
        <begin position="46"/>
        <end position="71"/>
    </location>
</feature>
<gene>
    <name evidence="2" type="ORF">J2Z17_002705</name>
</gene>
<keyword evidence="3" id="KW-1185">Reference proteome</keyword>
<evidence type="ECO:0000313" key="3">
    <source>
        <dbReference type="Proteomes" id="UP000759443"/>
    </source>
</evidence>
<organism evidence="2 3">
    <name type="scientific">Rhizobium halophytocola</name>
    <dbReference type="NCBI Taxonomy" id="735519"/>
    <lineage>
        <taxon>Bacteria</taxon>
        <taxon>Pseudomonadati</taxon>
        <taxon>Pseudomonadota</taxon>
        <taxon>Alphaproteobacteria</taxon>
        <taxon>Hyphomicrobiales</taxon>
        <taxon>Rhizobiaceae</taxon>
        <taxon>Rhizobium/Agrobacterium group</taxon>
        <taxon>Rhizobium</taxon>
    </lineage>
</organism>
<keyword evidence="1" id="KW-0472">Membrane</keyword>
<accession>A0ABS4DZY9</accession>
<keyword evidence="1" id="KW-1133">Transmembrane helix</keyword>
<dbReference type="EMBL" id="JAGGJU010000007">
    <property type="protein sequence ID" value="MBP1851260.1"/>
    <property type="molecule type" value="Genomic_DNA"/>
</dbReference>
<dbReference type="RefSeq" id="WP_209945818.1">
    <property type="nucleotide sequence ID" value="NZ_JAGGJU010000007.1"/>
</dbReference>
<name>A0ABS4DZY9_9HYPH</name>
<evidence type="ECO:0000313" key="2">
    <source>
        <dbReference type="EMBL" id="MBP1851260.1"/>
    </source>
</evidence>
<dbReference type="Proteomes" id="UP000759443">
    <property type="component" value="Unassembled WGS sequence"/>
</dbReference>
<keyword evidence="1" id="KW-0812">Transmembrane</keyword>